<dbReference type="RefSeq" id="WP_371159967.1">
    <property type="nucleotide sequence ID" value="NZ_JBEDNX010000001.1"/>
</dbReference>
<evidence type="ECO:0000313" key="3">
    <source>
        <dbReference type="Proteomes" id="UP001567572"/>
    </source>
</evidence>
<proteinExistence type="predicted"/>
<dbReference type="Proteomes" id="UP001567572">
    <property type="component" value="Unassembled WGS sequence"/>
</dbReference>
<dbReference type="InterPro" id="IPR011009">
    <property type="entry name" value="Kinase-like_dom_sf"/>
</dbReference>
<name>A0ABD5LYF6_9EURY</name>
<dbReference type="AlphaFoldDB" id="A0ABD5LYF6"/>
<evidence type="ECO:0000256" key="1">
    <source>
        <dbReference type="SAM" id="MobiDB-lite"/>
    </source>
</evidence>
<protein>
    <recommendedName>
        <fullName evidence="4">Aminoglycoside phosphotransferase domain-containing protein</fullName>
    </recommendedName>
</protein>
<accession>A0ABD5LYF6</accession>
<dbReference type="EMBL" id="JBEDNY010000001">
    <property type="protein sequence ID" value="MEZ3162883.1"/>
    <property type="molecule type" value="Genomic_DNA"/>
</dbReference>
<comment type="caution">
    <text evidence="2">The sequence shown here is derived from an EMBL/GenBank/DDBJ whole genome shotgun (WGS) entry which is preliminary data.</text>
</comment>
<reference evidence="2 3" key="1">
    <citation type="submission" date="2024-06" db="EMBL/GenBank/DDBJ databases">
        <title>Halorubrum miltondacostae sp. nov., a potential PHA producer isolated from an inland solar saltern in Rio Maior, Portugal.</title>
        <authorList>
            <person name="Albuquerque L."/>
            <person name="Viver T."/>
            <person name="Barroso C."/>
            <person name="Claudino R."/>
            <person name="Galvan M."/>
            <person name="Simoes G."/>
            <person name="Lobo Da Cunha A."/>
            <person name="Egas C."/>
        </authorList>
    </citation>
    <scope>NUCLEOTIDE SEQUENCE [LARGE SCALE GENOMIC DNA]</scope>
    <source>
        <strain evidence="2 3">RMP-11</strain>
    </source>
</reference>
<feature type="region of interest" description="Disordered" evidence="1">
    <location>
        <begin position="207"/>
        <end position="264"/>
    </location>
</feature>
<dbReference type="SUPFAM" id="SSF56112">
    <property type="entry name" value="Protein kinase-like (PK-like)"/>
    <property type="match status" value="1"/>
</dbReference>
<sequence>MESEVDERLGARFDRHEVRRRLHDVPPHEVYEVSVDGRRAVYKANVGPTGSAGVEGRVMRAVGDGTSVPVPEPLVVADDYFVAAWHPDAPAPEADHEADEAWARAAGRGLATLHDETASMVDAYGAFRPDGALAVRGREEWRAAAIEYVRERRPVLARYGHADVADWVLDHLTERPGAFDGAGGPVCCHGWATPEHVAVADGEVSVWSTSNTRSPRPASTTTGGRWSRRSAPERASPSACSGRATSRSARFRTGSTGGSRATRC</sequence>
<evidence type="ECO:0000313" key="2">
    <source>
        <dbReference type="EMBL" id="MEZ3162883.1"/>
    </source>
</evidence>
<keyword evidence="3" id="KW-1185">Reference proteome</keyword>
<gene>
    <name evidence="2" type="ORF">ABNG04_03155</name>
</gene>
<evidence type="ECO:0008006" key="4">
    <source>
        <dbReference type="Google" id="ProtNLM"/>
    </source>
</evidence>
<organism evidence="2 3">
    <name type="scientific">Halorubrum miltondacostae</name>
    <dbReference type="NCBI Taxonomy" id="3076378"/>
    <lineage>
        <taxon>Archaea</taxon>
        <taxon>Methanobacteriati</taxon>
        <taxon>Methanobacteriota</taxon>
        <taxon>Stenosarchaea group</taxon>
        <taxon>Halobacteria</taxon>
        <taxon>Halobacteriales</taxon>
        <taxon>Haloferacaceae</taxon>
        <taxon>Halorubrum</taxon>
    </lineage>
</organism>
<feature type="compositionally biased region" description="Polar residues" evidence="1">
    <location>
        <begin position="207"/>
        <end position="224"/>
    </location>
</feature>